<dbReference type="EMBL" id="FUWZ01000001">
    <property type="protein sequence ID" value="SJZ65798.1"/>
    <property type="molecule type" value="Genomic_DNA"/>
</dbReference>
<reference evidence="2" key="1">
    <citation type="submission" date="2017-02" db="EMBL/GenBank/DDBJ databases">
        <authorList>
            <person name="Varghese N."/>
            <person name="Submissions S."/>
        </authorList>
    </citation>
    <scope>NUCLEOTIDE SEQUENCE [LARGE SCALE GENOMIC DNA]</scope>
    <source>
        <strain evidence="2">DSM 22224</strain>
    </source>
</reference>
<sequence>MKTFVITALLSCWWWDAQAKKTMTMTTAQEDSLVISQILEEYYFKGIYTGDVPQLKKIYHPGTLLFGDVKGQPYAKTLAQYLDGVQHRQSPKDSGKPFKAEILEVRAVRSIAVAEVRVKMYDFHYHEFLSFHKIDGQWLIVSKMISDIPE</sequence>
<dbReference type="SUPFAM" id="SSF54427">
    <property type="entry name" value="NTF2-like"/>
    <property type="match status" value="1"/>
</dbReference>
<organism evidence="1 2">
    <name type="scientific">Chitinophaga eiseniae</name>
    <dbReference type="NCBI Taxonomy" id="634771"/>
    <lineage>
        <taxon>Bacteria</taxon>
        <taxon>Pseudomonadati</taxon>
        <taxon>Bacteroidota</taxon>
        <taxon>Chitinophagia</taxon>
        <taxon>Chitinophagales</taxon>
        <taxon>Chitinophagaceae</taxon>
        <taxon>Chitinophaga</taxon>
    </lineage>
</organism>
<protein>
    <submittedName>
        <fullName evidence="1">Putative lumazine-binding</fullName>
    </submittedName>
</protein>
<dbReference type="STRING" id="634771.SAMN04488128_1011094"/>
<dbReference type="Proteomes" id="UP000190367">
    <property type="component" value="Unassembled WGS sequence"/>
</dbReference>
<dbReference type="RefSeq" id="WP_078667717.1">
    <property type="nucleotide sequence ID" value="NZ_FUWZ01000001.1"/>
</dbReference>
<dbReference type="Gene3D" id="3.10.450.50">
    <property type="match status" value="1"/>
</dbReference>
<gene>
    <name evidence="1" type="ORF">SAMN04488128_1011094</name>
</gene>
<dbReference type="Pfam" id="PF12893">
    <property type="entry name" value="Lumazine_bd_2"/>
    <property type="match status" value="1"/>
</dbReference>
<name>A0A1T4MG93_9BACT</name>
<accession>A0A1T4MG93</accession>
<proteinExistence type="predicted"/>
<evidence type="ECO:0000313" key="1">
    <source>
        <dbReference type="EMBL" id="SJZ65798.1"/>
    </source>
</evidence>
<evidence type="ECO:0000313" key="2">
    <source>
        <dbReference type="Proteomes" id="UP000190367"/>
    </source>
</evidence>
<dbReference type="InterPro" id="IPR032710">
    <property type="entry name" value="NTF2-like_dom_sf"/>
</dbReference>
<dbReference type="OrthoDB" id="8445243at2"/>
<keyword evidence="2" id="KW-1185">Reference proteome</keyword>
<dbReference type="AlphaFoldDB" id="A0A1T4MG93"/>
<dbReference type="InterPro" id="IPR039437">
    <property type="entry name" value="FrzH/put_lumazine-bd"/>
</dbReference>